<organism evidence="1 2">
    <name type="scientific">Demequina sediminis</name>
    <dbReference type="NCBI Taxonomy" id="1930058"/>
    <lineage>
        <taxon>Bacteria</taxon>
        <taxon>Bacillati</taxon>
        <taxon>Actinomycetota</taxon>
        <taxon>Actinomycetes</taxon>
        <taxon>Micrococcales</taxon>
        <taxon>Demequinaceae</taxon>
        <taxon>Demequina</taxon>
    </lineage>
</organism>
<gene>
    <name evidence="1" type="ORF">Lsed01_00175</name>
</gene>
<dbReference type="Proteomes" id="UP001426770">
    <property type="component" value="Unassembled WGS sequence"/>
</dbReference>
<evidence type="ECO:0000313" key="1">
    <source>
        <dbReference type="EMBL" id="GAA5517765.1"/>
    </source>
</evidence>
<protein>
    <submittedName>
        <fullName evidence="1">Uncharacterized protein</fullName>
    </submittedName>
</protein>
<proteinExistence type="predicted"/>
<reference evidence="1 2" key="1">
    <citation type="submission" date="2024-02" db="EMBL/GenBank/DDBJ databases">
        <title>Lysinimicrobium sediminis NBRC 112286.</title>
        <authorList>
            <person name="Ichikawa N."/>
            <person name="Katano-Makiyama Y."/>
            <person name="Hidaka K."/>
        </authorList>
    </citation>
    <scope>NUCLEOTIDE SEQUENCE [LARGE SCALE GENOMIC DNA]</scope>
    <source>
        <strain evidence="1 2">NBRC 112286</strain>
    </source>
</reference>
<comment type="caution">
    <text evidence="1">The sequence shown here is derived from an EMBL/GenBank/DDBJ whole genome shotgun (WGS) entry which is preliminary data.</text>
</comment>
<evidence type="ECO:0000313" key="2">
    <source>
        <dbReference type="Proteomes" id="UP001426770"/>
    </source>
</evidence>
<keyword evidence="2" id="KW-1185">Reference proteome</keyword>
<dbReference type="RefSeq" id="WP_286215804.1">
    <property type="nucleotide sequence ID" value="NZ_AP027736.1"/>
</dbReference>
<accession>A0ABP9WD58</accession>
<dbReference type="EMBL" id="BAABRR010000001">
    <property type="protein sequence ID" value="GAA5517765.1"/>
    <property type="molecule type" value="Genomic_DNA"/>
</dbReference>
<name>A0ABP9WD58_9MICO</name>
<sequence>MAETTRRSLKHFQRDHRVSEPRLIAGTSGLPPRELYLDHPDALARHDAYTATLERMAQRGRERAALRAKAENAAAEYRAARHAAADAGEDPGKVVDKSPKIVEQIAQVQAAYDDDARQLERQGRALAAAMQDVAIPVALASENLAREAVTRARDAYEALTLAEADYREHAGTALTMRRLALYGGTIPNLRTAGKGLPGFAVAAVDFDAAAALPDQIATEAHAVEAWRTEQEQARVANTTGARVRAEDFTTA</sequence>